<feature type="active site" evidence="7">
    <location>
        <position position="62"/>
    </location>
</feature>
<reference evidence="9" key="1">
    <citation type="submission" date="2018-05" db="EMBL/GenBank/DDBJ databases">
        <authorList>
            <person name="Feng T."/>
        </authorList>
    </citation>
    <scope>NUCLEOTIDE SEQUENCE [LARGE SCALE GENOMIC DNA]</scope>
    <source>
        <strain evidence="9">S27</strain>
    </source>
</reference>
<keyword evidence="4 7" id="KW-0489">Methyltransferase</keyword>
<evidence type="ECO:0000256" key="1">
    <source>
        <dbReference type="ARBA" id="ARBA00004496"/>
    </source>
</evidence>
<protein>
    <recommendedName>
        <fullName evidence="7">Protein-L-isoaspartate O-methyltransferase</fullName>
        <ecNumber evidence="7">2.1.1.77</ecNumber>
    </recommendedName>
    <alternativeName>
        <fullName evidence="7">L-isoaspartyl protein carboxyl methyltransferase</fullName>
    </alternativeName>
    <alternativeName>
        <fullName evidence="7">Protein L-isoaspartyl methyltransferase</fullName>
    </alternativeName>
    <alternativeName>
        <fullName evidence="7">Protein-beta-aspartate methyltransferase</fullName>
        <shortName evidence="7">PIMT</shortName>
    </alternativeName>
</protein>
<dbReference type="NCBIfam" id="NF001453">
    <property type="entry name" value="PRK00312.1"/>
    <property type="match status" value="1"/>
</dbReference>
<comment type="catalytic activity">
    <reaction evidence="7">
        <text>[protein]-L-isoaspartate + S-adenosyl-L-methionine = [protein]-L-isoaspartate alpha-methyl ester + S-adenosyl-L-homocysteine</text>
        <dbReference type="Rhea" id="RHEA:12705"/>
        <dbReference type="Rhea" id="RHEA-COMP:12143"/>
        <dbReference type="Rhea" id="RHEA-COMP:12144"/>
        <dbReference type="ChEBI" id="CHEBI:57856"/>
        <dbReference type="ChEBI" id="CHEBI:59789"/>
        <dbReference type="ChEBI" id="CHEBI:90596"/>
        <dbReference type="ChEBI" id="CHEBI:90598"/>
        <dbReference type="EC" id="2.1.1.77"/>
    </reaction>
</comment>
<dbReference type="OrthoDB" id="9810066at2"/>
<proteinExistence type="inferred from homology"/>
<evidence type="ECO:0000313" key="9">
    <source>
        <dbReference type="Proteomes" id="UP000254875"/>
    </source>
</evidence>
<dbReference type="Proteomes" id="UP000254875">
    <property type="component" value="Unassembled WGS sequence"/>
</dbReference>
<dbReference type="InterPro" id="IPR000682">
    <property type="entry name" value="PCMT"/>
</dbReference>
<dbReference type="PANTHER" id="PTHR11579">
    <property type="entry name" value="PROTEIN-L-ISOASPARTATE O-METHYLTRANSFERASE"/>
    <property type="match status" value="1"/>
</dbReference>
<evidence type="ECO:0000256" key="7">
    <source>
        <dbReference type="HAMAP-Rule" id="MF_00090"/>
    </source>
</evidence>
<dbReference type="Pfam" id="PF01135">
    <property type="entry name" value="PCMT"/>
    <property type="match status" value="1"/>
</dbReference>
<comment type="subcellular location">
    <subcellularLocation>
        <location evidence="1 7">Cytoplasm</location>
    </subcellularLocation>
</comment>
<dbReference type="InterPro" id="IPR029063">
    <property type="entry name" value="SAM-dependent_MTases_sf"/>
</dbReference>
<dbReference type="NCBIfam" id="TIGR00080">
    <property type="entry name" value="pimt"/>
    <property type="match status" value="1"/>
</dbReference>
<dbReference type="FunFam" id="3.40.50.150:FF:000010">
    <property type="entry name" value="Protein-L-isoaspartate O-methyltransferase"/>
    <property type="match status" value="1"/>
</dbReference>
<dbReference type="Gene3D" id="3.40.50.150">
    <property type="entry name" value="Vaccinia Virus protein VP39"/>
    <property type="match status" value="1"/>
</dbReference>
<dbReference type="GO" id="GO:0032259">
    <property type="term" value="P:methylation"/>
    <property type="evidence" value="ECO:0007669"/>
    <property type="project" value="UniProtKB-KW"/>
</dbReference>
<keyword evidence="3 7" id="KW-0963">Cytoplasm</keyword>
<dbReference type="SUPFAM" id="SSF53335">
    <property type="entry name" value="S-adenosyl-L-methionine-dependent methyltransferases"/>
    <property type="match status" value="1"/>
</dbReference>
<dbReference type="CDD" id="cd02440">
    <property type="entry name" value="AdoMet_MTases"/>
    <property type="match status" value="1"/>
</dbReference>
<keyword evidence="5 7" id="KW-0808">Transferase</keyword>
<evidence type="ECO:0000256" key="2">
    <source>
        <dbReference type="ARBA" id="ARBA00005369"/>
    </source>
</evidence>
<dbReference type="GO" id="GO:0030091">
    <property type="term" value="P:protein repair"/>
    <property type="evidence" value="ECO:0007669"/>
    <property type="project" value="UniProtKB-UniRule"/>
</dbReference>
<keyword evidence="9" id="KW-1185">Reference proteome</keyword>
<gene>
    <name evidence="7" type="primary">pcm</name>
    <name evidence="8" type="ORF">DLM46_06800</name>
</gene>
<evidence type="ECO:0000256" key="5">
    <source>
        <dbReference type="ARBA" id="ARBA00022679"/>
    </source>
</evidence>
<accession>A0A370NCB6</accession>
<dbReference type="HAMAP" id="MF_00090">
    <property type="entry name" value="PIMT"/>
    <property type="match status" value="1"/>
</dbReference>
<comment type="function">
    <text evidence="7">Catalyzes the methyl esterification of L-isoaspartyl residues in peptides and proteins that result from spontaneous decomposition of normal L-aspartyl and L-asparaginyl residues. It plays a role in the repair and/or degradation of damaged proteins.</text>
</comment>
<dbReference type="GO" id="GO:0004719">
    <property type="term" value="F:protein-L-isoaspartate (D-aspartate) O-methyltransferase activity"/>
    <property type="evidence" value="ECO:0007669"/>
    <property type="project" value="UniProtKB-UniRule"/>
</dbReference>
<evidence type="ECO:0000313" key="8">
    <source>
        <dbReference type="EMBL" id="RDK03249.1"/>
    </source>
</evidence>
<sequence>MDNFDDARDRMVERQLRARGIRDTRVLAAMREVPRHRFVPAALADFAYNDTPLPIGEGQTISQPAVVARMIEAAAIEAGDRVLDVGTGSGYAAAVLARLAAHVDSVERHFSLAARARVVLAELGYDNVDVHYADGTLGLPERAPFDAVIAGAWGPQVPQSWRDQLAPGGRIVMPVGRDRQRLVRLTRTGETQFDEEILGDVLFVPLIGEEGWPDDY</sequence>
<evidence type="ECO:0000256" key="3">
    <source>
        <dbReference type="ARBA" id="ARBA00022490"/>
    </source>
</evidence>
<organism evidence="8 9">
    <name type="scientific">Paraburkholderia lacunae</name>
    <dbReference type="NCBI Taxonomy" id="2211104"/>
    <lineage>
        <taxon>Bacteria</taxon>
        <taxon>Pseudomonadati</taxon>
        <taxon>Pseudomonadota</taxon>
        <taxon>Betaproteobacteria</taxon>
        <taxon>Burkholderiales</taxon>
        <taxon>Burkholderiaceae</taxon>
        <taxon>Paraburkholderia</taxon>
    </lineage>
</organism>
<dbReference type="EMBL" id="QHKS01000004">
    <property type="protein sequence ID" value="RDK03249.1"/>
    <property type="molecule type" value="Genomic_DNA"/>
</dbReference>
<evidence type="ECO:0000256" key="4">
    <source>
        <dbReference type="ARBA" id="ARBA00022603"/>
    </source>
</evidence>
<keyword evidence="6 7" id="KW-0949">S-adenosyl-L-methionine</keyword>
<comment type="caution">
    <text evidence="8">The sequence shown here is derived from an EMBL/GenBank/DDBJ whole genome shotgun (WGS) entry which is preliminary data.</text>
</comment>
<evidence type="ECO:0000256" key="6">
    <source>
        <dbReference type="ARBA" id="ARBA00022691"/>
    </source>
</evidence>
<dbReference type="RefSeq" id="WP_115100014.1">
    <property type="nucleotide sequence ID" value="NZ_QHKS01000004.1"/>
</dbReference>
<dbReference type="GO" id="GO:0005737">
    <property type="term" value="C:cytoplasm"/>
    <property type="evidence" value="ECO:0007669"/>
    <property type="project" value="UniProtKB-SubCell"/>
</dbReference>
<dbReference type="PANTHER" id="PTHR11579:SF0">
    <property type="entry name" value="PROTEIN-L-ISOASPARTATE(D-ASPARTATE) O-METHYLTRANSFERASE"/>
    <property type="match status" value="1"/>
</dbReference>
<comment type="similarity">
    <text evidence="2 7">Belongs to the methyltransferase superfamily. L-isoaspartyl/D-aspartyl protein methyltransferase family.</text>
</comment>
<dbReference type="EC" id="2.1.1.77" evidence="7"/>
<name>A0A370NCB6_9BURK</name>
<dbReference type="AlphaFoldDB" id="A0A370NCB6"/>